<dbReference type="EMBL" id="CARXXK010000002">
    <property type="protein sequence ID" value="CAI6352883.1"/>
    <property type="molecule type" value="Genomic_DNA"/>
</dbReference>
<comment type="caution">
    <text evidence="1">The sequence shown here is derived from an EMBL/GenBank/DDBJ whole genome shotgun (WGS) entry which is preliminary data.</text>
</comment>
<protein>
    <submittedName>
        <fullName evidence="1">Uncharacterized protein</fullName>
    </submittedName>
</protein>
<gene>
    <name evidence="1" type="ORF">MEUPH1_LOCUS9074</name>
</gene>
<proteinExistence type="predicted"/>
<organism evidence="1 2">
    <name type="scientific">Macrosiphum euphorbiae</name>
    <name type="common">potato aphid</name>
    <dbReference type="NCBI Taxonomy" id="13131"/>
    <lineage>
        <taxon>Eukaryota</taxon>
        <taxon>Metazoa</taxon>
        <taxon>Ecdysozoa</taxon>
        <taxon>Arthropoda</taxon>
        <taxon>Hexapoda</taxon>
        <taxon>Insecta</taxon>
        <taxon>Pterygota</taxon>
        <taxon>Neoptera</taxon>
        <taxon>Paraneoptera</taxon>
        <taxon>Hemiptera</taxon>
        <taxon>Sternorrhyncha</taxon>
        <taxon>Aphidomorpha</taxon>
        <taxon>Aphidoidea</taxon>
        <taxon>Aphididae</taxon>
        <taxon>Macrosiphini</taxon>
        <taxon>Macrosiphum</taxon>
    </lineage>
</organism>
<keyword evidence="2" id="KW-1185">Reference proteome</keyword>
<sequence>MCQQDFKSTKNLQNTITKRKKNIDNQPVSWLKMQWIRVVKEEPYTLYYKETLQEDFPFSALNLKPSKVGRPPSLGLVSTPNLYQRPRPVTHAKQKDMFDLLPYIPPIYHDFFKIFL</sequence>
<dbReference type="AlphaFoldDB" id="A0AAV0WAS2"/>
<name>A0AAV0WAS2_9HEMI</name>
<accession>A0AAV0WAS2</accession>
<evidence type="ECO:0000313" key="1">
    <source>
        <dbReference type="EMBL" id="CAI6352883.1"/>
    </source>
</evidence>
<dbReference type="Proteomes" id="UP001160148">
    <property type="component" value="Unassembled WGS sequence"/>
</dbReference>
<reference evidence="1 2" key="1">
    <citation type="submission" date="2023-01" db="EMBL/GenBank/DDBJ databases">
        <authorList>
            <person name="Whitehead M."/>
        </authorList>
    </citation>
    <scope>NUCLEOTIDE SEQUENCE [LARGE SCALE GENOMIC DNA]</scope>
</reference>
<evidence type="ECO:0000313" key="2">
    <source>
        <dbReference type="Proteomes" id="UP001160148"/>
    </source>
</evidence>